<evidence type="ECO:0000256" key="3">
    <source>
        <dbReference type="ARBA" id="ARBA00022612"/>
    </source>
</evidence>
<dbReference type="InterPro" id="IPR054722">
    <property type="entry name" value="PolX-like_BBD"/>
</dbReference>
<evidence type="ECO:0000256" key="20">
    <source>
        <dbReference type="ARBA" id="ARBA00023172"/>
    </source>
</evidence>
<feature type="compositionally biased region" description="Low complexity" evidence="26">
    <location>
        <begin position="798"/>
        <end position="820"/>
    </location>
</feature>
<comment type="caution">
    <text evidence="29">The sequence shown here is derived from an EMBL/GenBank/DDBJ whole genome shotgun (WGS) entry which is preliminary data.</text>
</comment>
<dbReference type="Gene3D" id="3.30.420.10">
    <property type="entry name" value="Ribonuclease H-like superfamily/Ribonuclease H"/>
    <property type="match status" value="1"/>
</dbReference>
<evidence type="ECO:0000256" key="25">
    <source>
        <dbReference type="SAM" id="Coils"/>
    </source>
</evidence>
<name>A0A8H7CUM9_9AGAR</name>
<feature type="region of interest" description="Disordered" evidence="26">
    <location>
        <begin position="770"/>
        <end position="868"/>
    </location>
</feature>
<dbReference type="InterPro" id="IPR043502">
    <property type="entry name" value="DNA/RNA_pol_sf"/>
</dbReference>
<evidence type="ECO:0000256" key="8">
    <source>
        <dbReference type="ARBA" id="ARBA00022723"/>
    </source>
</evidence>
<evidence type="ECO:0000256" key="16">
    <source>
        <dbReference type="ARBA" id="ARBA00022908"/>
    </source>
</evidence>
<protein>
    <submittedName>
        <fullName evidence="29">Transcription factor</fullName>
    </submittedName>
</protein>
<evidence type="ECO:0000256" key="18">
    <source>
        <dbReference type="ARBA" id="ARBA00022932"/>
    </source>
</evidence>
<sequence length="1400" mass="154654">MASELGLSSATGRHSTPKLAAGGANYVSYKEKITEFLTGQPGFRKHLTGRVKPPAKPADLKENATKAEQDVHEELLDSYEDEMDEYLQKQAAIASILTNSWPDDVHQQLIGIRPVHKLWESFCALFENKSVLGMVDLLVDLLRIECTGDEDEDVLAVIDRFIKKRNEYISAGGQLPEEVYAAFLIKAMPSAYRSTILTTFTAAATIGASLNFETVRTQLKEAIQFDVAQASRKREEAKAMAAKFERHKQQQQSKNKRTCHNCGYSGHIKAECRKPGGDKEGVPLPPKKGKGKGKAAAAAAEEKPPDASESHAYVAAAVPDRALRASGTQSLRLLDTGASQHYDGNLANFVDIRPCEPYQIQTASGIEYATQIGTVKFMCHQGDVEKTFTLSNTYYLESCTTGLISLTRLRKHGLIFSNAEAGYGVLTDLKTGKTILRVAERDGVYPLTTWRPEHATAAASHAHAKSARKPLTRKEAHERLGHIAHSTIETMARNGSALGFEVDLSTPIVQCEVCIRAKMKGIRISKKHRDPRSKKPGDFVSGDLWGPTRVAARGGYKYYGTFLDDDSDLAYVYLQKGKTEVETLGHYRDFEASMKTQHGVDIKVFGTDRGKEYTGGLFDKHLASKGTARQLTPHDTPQLNGAAERLNGTIAGQMRALLLASELPKSFWGLAVMYVVWLRNRTPTKKTAPKSPYEIITGEKPDLSRARRFGCRVWVRVHGGSKLDERGVEAKWVGPSMETPDSHKIYWPSKGSITVERDVRFDDEAVFAGRESREISPCQVQKKTKRNQRSMEAHGEPSESPSERPTTPPSETLTFTANDIAPDDPDAPDASDATSDVGERPSRRIRKPSEYVRRLQGGEGVTSGGGGQFRKYARGLQIPNDDVNSRASIAYAAAAVPRSYRQAEKSEIWPEWDTAMRQEVSTLEDHKTFSIVTRDTAGNASVLPLKWVYANKTDDAGNIKQRKARICVRGDLQKHLGFHTETFAPVLKPTSRNILLAVAAHHGWHVRQCDFKGAYLNGVLPDPVYVEQPEGFDSPDAPRATHIWQLHKALYGLPEAGRIWYLTVSKYLVDELGYTRSEADHAVFYRTTETEQTYIGIHVDDPITVSSNLDALVKLEEDLNSKFPLKINGDATHYLGITIHQDRAAGTISLSQASYIRDLVVLTGQENAKSAPSPLALGARLGREFCPTSDEERGGHAQRPIPDCCRIAPVAREQHPPGYRLPAKRVVRYLKGTEDAQLTLGGSHIGLVGYSDSSWGSEVLNWRSMSGYAFTLYGGTICWSAKKQSVVALSTAEAEYIAMTRATKEAMWIRQFMGELFGVFIEPTVLHVDNQSAIAMAKNDSFHSRTKHIALPYHFVRHAVASSTITLSWVPSDANLADLFTKTLDSTKTSRLSRGLGLTV</sequence>
<evidence type="ECO:0000256" key="21">
    <source>
        <dbReference type="ARBA" id="ARBA00023268"/>
    </source>
</evidence>
<feature type="domain" description="CCHC-type" evidence="27">
    <location>
        <begin position="259"/>
        <end position="274"/>
    </location>
</feature>
<feature type="region of interest" description="Disordered" evidence="26">
    <location>
        <begin position="273"/>
        <end position="310"/>
    </location>
</feature>
<keyword evidence="2" id="KW-0815">Transposition</keyword>
<keyword evidence="20" id="KW-0233">DNA recombination</keyword>
<evidence type="ECO:0000256" key="2">
    <source>
        <dbReference type="ARBA" id="ARBA00022578"/>
    </source>
</evidence>
<gene>
    <name evidence="29" type="ORF">MSAN_01654100</name>
</gene>
<evidence type="ECO:0000256" key="10">
    <source>
        <dbReference type="ARBA" id="ARBA00022750"/>
    </source>
</evidence>
<feature type="compositionally biased region" description="Polar residues" evidence="26">
    <location>
        <begin position="1"/>
        <end position="14"/>
    </location>
</feature>
<dbReference type="SUPFAM" id="SSF53098">
    <property type="entry name" value="Ribonuclease H-like"/>
    <property type="match status" value="1"/>
</dbReference>
<dbReference type="GO" id="GO:0003887">
    <property type="term" value="F:DNA-directed DNA polymerase activity"/>
    <property type="evidence" value="ECO:0007669"/>
    <property type="project" value="UniProtKB-KW"/>
</dbReference>
<evidence type="ECO:0000256" key="11">
    <source>
        <dbReference type="ARBA" id="ARBA00022759"/>
    </source>
</evidence>
<evidence type="ECO:0000313" key="30">
    <source>
        <dbReference type="Proteomes" id="UP000623467"/>
    </source>
</evidence>
<feature type="domain" description="Integrase catalytic" evidence="28">
    <location>
        <begin position="532"/>
        <end position="700"/>
    </location>
</feature>
<dbReference type="EMBL" id="JACAZH010000014">
    <property type="protein sequence ID" value="KAF7350920.1"/>
    <property type="molecule type" value="Genomic_DNA"/>
</dbReference>
<keyword evidence="10" id="KW-0064">Aspartyl protease</keyword>
<evidence type="ECO:0000256" key="1">
    <source>
        <dbReference type="ARBA" id="ARBA00002180"/>
    </source>
</evidence>
<proteinExistence type="predicted"/>
<evidence type="ECO:0000256" key="22">
    <source>
        <dbReference type="ARBA" id="ARBA00048173"/>
    </source>
</evidence>
<dbReference type="GO" id="GO:0006508">
    <property type="term" value="P:proteolysis"/>
    <property type="evidence" value="ECO:0007669"/>
    <property type="project" value="UniProtKB-KW"/>
</dbReference>
<keyword evidence="11" id="KW-0255">Endonuclease</keyword>
<dbReference type="InterPro" id="IPR001878">
    <property type="entry name" value="Znf_CCHC"/>
</dbReference>
<keyword evidence="30" id="KW-1185">Reference proteome</keyword>
<evidence type="ECO:0000256" key="17">
    <source>
        <dbReference type="ARBA" id="ARBA00022918"/>
    </source>
</evidence>
<dbReference type="InterPro" id="IPR013103">
    <property type="entry name" value="RVT_2"/>
</dbReference>
<evidence type="ECO:0000256" key="6">
    <source>
        <dbReference type="ARBA" id="ARBA00022695"/>
    </source>
</evidence>
<keyword evidence="9" id="KW-0547">Nucleotide-binding</keyword>
<dbReference type="Pfam" id="PF07727">
    <property type="entry name" value="RVT_2"/>
    <property type="match status" value="1"/>
</dbReference>
<keyword evidence="12" id="KW-0378">Hydrolase</keyword>
<comment type="catalytic activity">
    <reaction evidence="23">
        <text>DNA(n) + a 2'-deoxyribonucleoside 5'-triphosphate = DNA(n+1) + diphosphate</text>
        <dbReference type="Rhea" id="RHEA:22508"/>
        <dbReference type="Rhea" id="RHEA-COMP:17339"/>
        <dbReference type="Rhea" id="RHEA-COMP:17340"/>
        <dbReference type="ChEBI" id="CHEBI:33019"/>
        <dbReference type="ChEBI" id="CHEBI:61560"/>
        <dbReference type="ChEBI" id="CHEBI:173112"/>
        <dbReference type="EC" id="2.7.7.7"/>
    </reaction>
</comment>
<dbReference type="GO" id="GO:0004190">
    <property type="term" value="F:aspartic-type endopeptidase activity"/>
    <property type="evidence" value="ECO:0007669"/>
    <property type="project" value="UniProtKB-KW"/>
</dbReference>
<dbReference type="GO" id="GO:0003723">
    <property type="term" value="F:RNA binding"/>
    <property type="evidence" value="ECO:0007669"/>
    <property type="project" value="UniProtKB-KW"/>
</dbReference>
<dbReference type="GO" id="GO:0006310">
    <property type="term" value="P:DNA recombination"/>
    <property type="evidence" value="ECO:0007669"/>
    <property type="project" value="UniProtKB-KW"/>
</dbReference>
<evidence type="ECO:0000256" key="19">
    <source>
        <dbReference type="ARBA" id="ARBA00023113"/>
    </source>
</evidence>
<keyword evidence="3" id="KW-1188">Viral release from host cell</keyword>
<dbReference type="SUPFAM" id="SSF56672">
    <property type="entry name" value="DNA/RNA polymerases"/>
    <property type="match status" value="1"/>
</dbReference>
<keyword evidence="19" id="KW-0917">Virion maturation</keyword>
<organism evidence="29 30">
    <name type="scientific">Mycena sanguinolenta</name>
    <dbReference type="NCBI Taxonomy" id="230812"/>
    <lineage>
        <taxon>Eukaryota</taxon>
        <taxon>Fungi</taxon>
        <taxon>Dikarya</taxon>
        <taxon>Basidiomycota</taxon>
        <taxon>Agaricomycotina</taxon>
        <taxon>Agaricomycetes</taxon>
        <taxon>Agaricomycetidae</taxon>
        <taxon>Agaricales</taxon>
        <taxon>Marasmiineae</taxon>
        <taxon>Mycenaceae</taxon>
        <taxon>Mycena</taxon>
    </lineage>
</organism>
<dbReference type="Pfam" id="PF25597">
    <property type="entry name" value="SH3_retrovirus"/>
    <property type="match status" value="1"/>
</dbReference>
<keyword evidence="16" id="KW-0229">DNA integration</keyword>
<evidence type="ECO:0000256" key="13">
    <source>
        <dbReference type="ARBA" id="ARBA00022840"/>
    </source>
</evidence>
<dbReference type="GO" id="GO:0005634">
    <property type="term" value="C:nucleus"/>
    <property type="evidence" value="ECO:0007669"/>
    <property type="project" value="UniProtKB-ARBA"/>
</dbReference>
<dbReference type="GO" id="GO:0006397">
    <property type="term" value="P:mRNA processing"/>
    <property type="evidence" value="ECO:0007669"/>
    <property type="project" value="UniProtKB-KW"/>
</dbReference>
<keyword evidence="6" id="KW-0548">Nucleotidyltransferase</keyword>
<dbReference type="InterPro" id="IPR039537">
    <property type="entry name" value="Retrotran_Ty1/copia-like"/>
</dbReference>
<keyword evidence="8" id="KW-0479">Metal-binding</keyword>
<dbReference type="Pfam" id="PF22936">
    <property type="entry name" value="Pol_BBD"/>
    <property type="match status" value="1"/>
</dbReference>
<evidence type="ECO:0000256" key="14">
    <source>
        <dbReference type="ARBA" id="ARBA00022842"/>
    </source>
</evidence>
<keyword evidence="24" id="KW-0863">Zinc-finger</keyword>
<accession>A0A8H7CUM9</accession>
<dbReference type="GO" id="GO:0032196">
    <property type="term" value="P:transposition"/>
    <property type="evidence" value="ECO:0007669"/>
    <property type="project" value="UniProtKB-KW"/>
</dbReference>
<feature type="region of interest" description="Disordered" evidence="26">
    <location>
        <begin position="47"/>
        <end position="66"/>
    </location>
</feature>
<dbReference type="PROSITE" id="PS50994">
    <property type="entry name" value="INTEGRASE"/>
    <property type="match status" value="1"/>
</dbReference>
<comment type="catalytic activity">
    <reaction evidence="22">
        <text>DNA(n) + a 2'-deoxyribonucleoside 5'-triphosphate = DNA(n+1) + diphosphate</text>
        <dbReference type="Rhea" id="RHEA:22508"/>
        <dbReference type="Rhea" id="RHEA-COMP:17339"/>
        <dbReference type="Rhea" id="RHEA-COMP:17340"/>
        <dbReference type="ChEBI" id="CHEBI:33019"/>
        <dbReference type="ChEBI" id="CHEBI:61560"/>
        <dbReference type="ChEBI" id="CHEBI:173112"/>
        <dbReference type="EC" id="2.7.7.49"/>
    </reaction>
</comment>
<keyword evidence="13" id="KW-0067">ATP-binding</keyword>
<dbReference type="Pfam" id="PF14223">
    <property type="entry name" value="Retrotran_gag_2"/>
    <property type="match status" value="1"/>
</dbReference>
<feature type="region of interest" description="Disordered" evidence="26">
    <location>
        <begin position="1"/>
        <end position="21"/>
    </location>
</feature>
<dbReference type="OrthoDB" id="7691805at2759"/>
<dbReference type="InterPro" id="IPR012337">
    <property type="entry name" value="RNaseH-like_sf"/>
</dbReference>
<keyword evidence="14" id="KW-0460">Magnesium</keyword>
<dbReference type="GO" id="GO:0008270">
    <property type="term" value="F:zinc ion binding"/>
    <property type="evidence" value="ECO:0007669"/>
    <property type="project" value="UniProtKB-KW"/>
</dbReference>
<evidence type="ECO:0000256" key="26">
    <source>
        <dbReference type="SAM" id="MobiDB-lite"/>
    </source>
</evidence>
<dbReference type="InterPro" id="IPR057670">
    <property type="entry name" value="SH3_retrovirus"/>
</dbReference>
<dbReference type="CDD" id="cd09272">
    <property type="entry name" value="RNase_HI_RT_Ty1"/>
    <property type="match status" value="1"/>
</dbReference>
<keyword evidence="5" id="KW-0645">Protease</keyword>
<keyword evidence="25" id="KW-0175">Coiled coil</keyword>
<evidence type="ECO:0000256" key="9">
    <source>
        <dbReference type="ARBA" id="ARBA00022741"/>
    </source>
</evidence>
<dbReference type="PANTHER" id="PTHR42648">
    <property type="entry name" value="TRANSPOSASE, PUTATIVE-RELATED"/>
    <property type="match status" value="1"/>
</dbReference>
<keyword evidence="18" id="KW-0808">Transferase</keyword>
<keyword evidence="17" id="KW-0695">RNA-directed DNA polymerase</keyword>
<keyword evidence="7" id="KW-0540">Nuclease</keyword>
<evidence type="ECO:0000256" key="7">
    <source>
        <dbReference type="ARBA" id="ARBA00022722"/>
    </source>
</evidence>
<keyword evidence="21" id="KW-0511">Multifunctional enzyme</keyword>
<dbReference type="GO" id="GO:0005524">
    <property type="term" value="F:ATP binding"/>
    <property type="evidence" value="ECO:0007669"/>
    <property type="project" value="UniProtKB-KW"/>
</dbReference>
<feature type="coiled-coil region" evidence="25">
    <location>
        <begin position="227"/>
        <end position="254"/>
    </location>
</feature>
<dbReference type="PROSITE" id="PS50158">
    <property type="entry name" value="ZF_CCHC"/>
    <property type="match status" value="1"/>
</dbReference>
<dbReference type="GO" id="GO:0015074">
    <property type="term" value="P:DNA integration"/>
    <property type="evidence" value="ECO:0007669"/>
    <property type="project" value="UniProtKB-KW"/>
</dbReference>
<keyword evidence="4" id="KW-0507">mRNA processing</keyword>
<dbReference type="InterPro" id="IPR036397">
    <property type="entry name" value="RNaseH_sf"/>
</dbReference>
<evidence type="ECO:0000256" key="4">
    <source>
        <dbReference type="ARBA" id="ARBA00022664"/>
    </source>
</evidence>
<evidence type="ECO:0000256" key="15">
    <source>
        <dbReference type="ARBA" id="ARBA00022884"/>
    </source>
</evidence>
<evidence type="ECO:0000259" key="27">
    <source>
        <dbReference type="PROSITE" id="PS50158"/>
    </source>
</evidence>
<evidence type="ECO:0000256" key="12">
    <source>
        <dbReference type="ARBA" id="ARBA00022801"/>
    </source>
</evidence>
<feature type="compositionally biased region" description="Basic and acidic residues" evidence="26">
    <location>
        <begin position="300"/>
        <end position="309"/>
    </location>
</feature>
<keyword evidence="18" id="KW-0239">DNA-directed DNA polymerase</keyword>
<keyword evidence="24" id="KW-0862">Zinc</keyword>
<dbReference type="InterPro" id="IPR001584">
    <property type="entry name" value="Integrase_cat-core"/>
</dbReference>
<evidence type="ECO:0000259" key="28">
    <source>
        <dbReference type="PROSITE" id="PS50994"/>
    </source>
</evidence>
<evidence type="ECO:0000256" key="24">
    <source>
        <dbReference type="PROSITE-ProRule" id="PRU00047"/>
    </source>
</evidence>
<dbReference type="SUPFAM" id="SSF57756">
    <property type="entry name" value="Retrovirus zinc finger-like domains"/>
    <property type="match status" value="1"/>
</dbReference>
<evidence type="ECO:0000256" key="5">
    <source>
        <dbReference type="ARBA" id="ARBA00022670"/>
    </source>
</evidence>
<keyword evidence="15" id="KW-0694">RNA-binding</keyword>
<comment type="function">
    <text evidence="1">The aspartyl protease (PR) mediates the proteolytic cleavages of the Gag and Gag-Pol polyproteins after assembly of the VLP.</text>
</comment>
<feature type="compositionally biased region" description="Gly residues" evidence="26">
    <location>
        <begin position="857"/>
        <end position="868"/>
    </location>
</feature>
<evidence type="ECO:0000256" key="23">
    <source>
        <dbReference type="ARBA" id="ARBA00049244"/>
    </source>
</evidence>
<reference evidence="29" key="1">
    <citation type="submission" date="2020-05" db="EMBL/GenBank/DDBJ databases">
        <title>Mycena genomes resolve the evolution of fungal bioluminescence.</title>
        <authorList>
            <person name="Tsai I.J."/>
        </authorList>
    </citation>
    <scope>NUCLEOTIDE SEQUENCE</scope>
    <source>
        <strain evidence="29">160909Yilan</strain>
    </source>
</reference>
<dbReference type="Proteomes" id="UP000623467">
    <property type="component" value="Unassembled WGS sequence"/>
</dbReference>
<dbReference type="InterPro" id="IPR036875">
    <property type="entry name" value="Znf_CCHC_sf"/>
</dbReference>
<dbReference type="GO" id="GO:0003964">
    <property type="term" value="F:RNA-directed DNA polymerase activity"/>
    <property type="evidence" value="ECO:0007669"/>
    <property type="project" value="UniProtKB-KW"/>
</dbReference>
<dbReference type="PANTHER" id="PTHR42648:SF11">
    <property type="entry name" value="TRANSPOSON TY4-P GAG-POL POLYPROTEIN"/>
    <property type="match status" value="1"/>
</dbReference>
<evidence type="ECO:0000313" key="29">
    <source>
        <dbReference type="EMBL" id="KAF7350920.1"/>
    </source>
</evidence>
<dbReference type="GO" id="GO:0004519">
    <property type="term" value="F:endonuclease activity"/>
    <property type="evidence" value="ECO:0007669"/>
    <property type="project" value="UniProtKB-KW"/>
</dbReference>
<feature type="compositionally biased region" description="Basic and acidic residues" evidence="26">
    <location>
        <begin position="837"/>
        <end position="853"/>
    </location>
</feature>